<accession>A0A5M3YSZ6</accession>
<proteinExistence type="predicted"/>
<gene>
    <name evidence="1" type="ORF">ATEIFO6365_0003091900</name>
</gene>
<dbReference type="EMBL" id="BLJY01000003">
    <property type="protein sequence ID" value="GFF14851.1"/>
    <property type="molecule type" value="Genomic_DNA"/>
</dbReference>
<sequence length="108" mass="11777">MLSLEPRYGPSEEEIFSEETRETPLGRFTATSVVCARGTERGQAGENVGCEESKTAGQVEVVVSSEGIDQIAQGRINEPFILIFVGRCAADRLGRMAMASRWVLDIVL</sequence>
<protein>
    <submittedName>
        <fullName evidence="1">Uncharacterized protein</fullName>
    </submittedName>
</protein>
<comment type="caution">
    <text evidence="1">The sequence shown here is derived from an EMBL/GenBank/DDBJ whole genome shotgun (WGS) entry which is preliminary data.</text>
</comment>
<name>A0A5M3YSZ6_ASPTE</name>
<dbReference type="Proteomes" id="UP000452235">
    <property type="component" value="Unassembled WGS sequence"/>
</dbReference>
<evidence type="ECO:0000313" key="2">
    <source>
        <dbReference type="Proteomes" id="UP000452235"/>
    </source>
</evidence>
<organism evidence="1 2">
    <name type="scientific">Aspergillus terreus</name>
    <dbReference type="NCBI Taxonomy" id="33178"/>
    <lineage>
        <taxon>Eukaryota</taxon>
        <taxon>Fungi</taxon>
        <taxon>Dikarya</taxon>
        <taxon>Ascomycota</taxon>
        <taxon>Pezizomycotina</taxon>
        <taxon>Eurotiomycetes</taxon>
        <taxon>Eurotiomycetidae</taxon>
        <taxon>Eurotiales</taxon>
        <taxon>Aspergillaceae</taxon>
        <taxon>Aspergillus</taxon>
        <taxon>Aspergillus subgen. Circumdati</taxon>
    </lineage>
</organism>
<evidence type="ECO:0000313" key="1">
    <source>
        <dbReference type="EMBL" id="GFF14851.1"/>
    </source>
</evidence>
<reference evidence="1 2" key="1">
    <citation type="submission" date="2020-01" db="EMBL/GenBank/DDBJ databases">
        <title>Aspergillus terreus IFO 6365 whole genome shotgun sequence.</title>
        <authorList>
            <person name="Kanamasa S."/>
            <person name="Takahashi H."/>
        </authorList>
    </citation>
    <scope>NUCLEOTIDE SEQUENCE [LARGE SCALE GENOMIC DNA]</scope>
    <source>
        <strain evidence="1 2">IFO 6365</strain>
    </source>
</reference>
<dbReference type="AlphaFoldDB" id="A0A5M3YSZ6"/>
<keyword evidence="2" id="KW-1185">Reference proteome</keyword>